<reference evidence="2 3" key="1">
    <citation type="journal article" date="2009" name="PLoS Genet.">
        <title>Genomic analysis of the basal lineage fungus Rhizopus oryzae reveals a whole-genome duplication.</title>
        <authorList>
            <person name="Ma L.-J."/>
            <person name="Ibrahim A.S."/>
            <person name="Skory C."/>
            <person name="Grabherr M.G."/>
            <person name="Burger G."/>
            <person name="Butler M."/>
            <person name="Elias M."/>
            <person name="Idnurm A."/>
            <person name="Lang B.F."/>
            <person name="Sone T."/>
            <person name="Abe A."/>
            <person name="Calvo S.E."/>
            <person name="Corrochano L.M."/>
            <person name="Engels R."/>
            <person name="Fu J."/>
            <person name="Hansberg W."/>
            <person name="Kim J.-M."/>
            <person name="Kodira C.D."/>
            <person name="Koehrsen M.J."/>
            <person name="Liu B."/>
            <person name="Miranda-Saavedra D."/>
            <person name="O'Leary S."/>
            <person name="Ortiz-Castellanos L."/>
            <person name="Poulter R."/>
            <person name="Rodriguez-Romero J."/>
            <person name="Ruiz-Herrera J."/>
            <person name="Shen Y.-Q."/>
            <person name="Zeng Q."/>
            <person name="Galagan J."/>
            <person name="Birren B.W."/>
            <person name="Cuomo C.A."/>
            <person name="Wickes B.L."/>
        </authorList>
    </citation>
    <scope>NUCLEOTIDE SEQUENCE [LARGE SCALE GENOMIC DNA]</scope>
    <source>
        <strain evidence="3">RA 99-880 / ATCC MYA-4621 / FGSC 9543 / NRRL 43880</strain>
    </source>
</reference>
<dbReference type="AlphaFoldDB" id="I1C2E4"/>
<dbReference type="OrthoDB" id="9970435at2759"/>
<dbReference type="OMA" id="CIANSCY"/>
<dbReference type="VEuPathDB" id="FungiDB:RO3G_07329"/>
<dbReference type="GeneID" id="93614300"/>
<organism evidence="2 3">
    <name type="scientific">Rhizopus delemar (strain RA 99-880 / ATCC MYA-4621 / FGSC 9543 / NRRL 43880)</name>
    <name type="common">Mucormycosis agent</name>
    <name type="synonym">Rhizopus arrhizus var. delemar</name>
    <dbReference type="NCBI Taxonomy" id="246409"/>
    <lineage>
        <taxon>Eukaryota</taxon>
        <taxon>Fungi</taxon>
        <taxon>Fungi incertae sedis</taxon>
        <taxon>Mucoromycota</taxon>
        <taxon>Mucoromycotina</taxon>
        <taxon>Mucoromycetes</taxon>
        <taxon>Mucorales</taxon>
        <taxon>Mucorineae</taxon>
        <taxon>Rhizopodaceae</taxon>
        <taxon>Rhizopus</taxon>
    </lineage>
</organism>
<dbReference type="STRING" id="246409.I1C2E4"/>
<keyword evidence="3" id="KW-1185">Reference proteome</keyword>
<dbReference type="Proteomes" id="UP000009138">
    <property type="component" value="Unassembled WGS sequence"/>
</dbReference>
<dbReference type="EMBL" id="CH476736">
    <property type="protein sequence ID" value="EIE82624.1"/>
    <property type="molecule type" value="Genomic_DNA"/>
</dbReference>
<evidence type="ECO:0000313" key="2">
    <source>
        <dbReference type="EMBL" id="EIE82624.1"/>
    </source>
</evidence>
<evidence type="ECO:0000256" key="1">
    <source>
        <dbReference type="SAM" id="MobiDB-lite"/>
    </source>
</evidence>
<dbReference type="RefSeq" id="XP_067518020.1">
    <property type="nucleotide sequence ID" value="XM_067661919.1"/>
</dbReference>
<name>I1C2E4_RHIO9</name>
<dbReference type="InParanoid" id="I1C2E4"/>
<accession>I1C2E4</accession>
<proteinExistence type="predicted"/>
<feature type="compositionally biased region" description="Acidic residues" evidence="1">
    <location>
        <begin position="137"/>
        <end position="157"/>
    </location>
</feature>
<evidence type="ECO:0000313" key="3">
    <source>
        <dbReference type="Proteomes" id="UP000009138"/>
    </source>
</evidence>
<gene>
    <name evidence="2" type="ORF">RO3G_07329</name>
</gene>
<sequence length="157" mass="18469">MDWGLFVSHSKNALLRDELVFNRWIFMDTWLENEHLNNCGQYRAIKEIPLPFALIETNGSQDPLERIESTQPIAISRHPSYHTVRHSYDVGSFYGRRDFENKQDEDMYAGSASNLRRKSSTVENIFAHIRSLKESDQSEDEYESKEYDGDEDDERDQ</sequence>
<feature type="region of interest" description="Disordered" evidence="1">
    <location>
        <begin position="131"/>
        <end position="157"/>
    </location>
</feature>
<protein>
    <submittedName>
        <fullName evidence="2">Uncharacterized protein</fullName>
    </submittedName>
</protein>